<dbReference type="InterPro" id="IPR032251">
    <property type="entry name" value="DUF4826"/>
</dbReference>
<sequence>MSEQLTQEQIQQMEQARAQWVRAQFQKANEHLASKGIIPDNVTVADSRYLPPFFAVWKLNTKDKQTFWVISGDVPTDHMAVSAAKDAREAVRSFSLHWQLKAQQIIDSGINDQTKLDFANLLIKRAHGLYEMFEKDELWQESTAN</sequence>
<accession>A0ABS7X4V5</accession>
<gene>
    <name evidence="1" type="ORF">I4W93_003045</name>
</gene>
<evidence type="ECO:0000313" key="1">
    <source>
        <dbReference type="EMBL" id="MBZ9610568.1"/>
    </source>
</evidence>
<keyword evidence="2" id="KW-1185">Reference proteome</keyword>
<comment type="caution">
    <text evidence="1">The sequence shown here is derived from an EMBL/GenBank/DDBJ whole genome shotgun (WGS) entry which is preliminary data.</text>
</comment>
<organism evidence="1 2">
    <name type="scientific">Rheinheimera maricola</name>
    <dbReference type="NCBI Taxonomy" id="2793282"/>
    <lineage>
        <taxon>Bacteria</taxon>
        <taxon>Pseudomonadati</taxon>
        <taxon>Pseudomonadota</taxon>
        <taxon>Gammaproteobacteria</taxon>
        <taxon>Chromatiales</taxon>
        <taxon>Chromatiaceae</taxon>
        <taxon>Rheinheimera</taxon>
    </lineage>
</organism>
<reference evidence="1 2" key="2">
    <citation type="submission" date="2021-08" db="EMBL/GenBank/DDBJ databases">
        <title>Rheinheimera aquimaris sp. nov., isolated from seawater of the East Sea in Korea.</title>
        <authorList>
            <person name="Kim K.H."/>
            <person name="Wenting R."/>
            <person name="Kim K.R."/>
            <person name="Jeon C.O."/>
        </authorList>
    </citation>
    <scope>NUCLEOTIDE SEQUENCE [LARGE SCALE GENOMIC DNA]</scope>
    <source>
        <strain evidence="1 2">MA-13</strain>
    </source>
</reference>
<evidence type="ECO:0000313" key="2">
    <source>
        <dbReference type="Proteomes" id="UP000663814"/>
    </source>
</evidence>
<name>A0ABS7X4V5_9GAMM</name>
<dbReference type="EMBL" id="JAERPS020000001">
    <property type="protein sequence ID" value="MBZ9610568.1"/>
    <property type="molecule type" value="Genomic_DNA"/>
</dbReference>
<dbReference type="Proteomes" id="UP000663814">
    <property type="component" value="Unassembled WGS sequence"/>
</dbReference>
<protein>
    <submittedName>
        <fullName evidence="1">DUF4826 family protein</fullName>
    </submittedName>
</protein>
<reference evidence="1 2" key="1">
    <citation type="submission" date="2020-12" db="EMBL/GenBank/DDBJ databases">
        <authorList>
            <person name="Ruan W."/>
            <person name="Khan S.A."/>
            <person name="Jeon C.O."/>
        </authorList>
    </citation>
    <scope>NUCLEOTIDE SEQUENCE [LARGE SCALE GENOMIC DNA]</scope>
    <source>
        <strain evidence="1 2">MA-13</strain>
    </source>
</reference>
<dbReference type="Pfam" id="PF16108">
    <property type="entry name" value="DUF4826"/>
    <property type="match status" value="1"/>
</dbReference>
<dbReference type="RefSeq" id="WP_205309904.1">
    <property type="nucleotide sequence ID" value="NZ_JAERPS020000001.1"/>
</dbReference>
<proteinExistence type="predicted"/>